<dbReference type="EMBL" id="CM043805">
    <property type="protein sequence ID" value="KAI4805584.1"/>
    <property type="molecule type" value="Genomic_DNA"/>
</dbReference>
<evidence type="ECO:0000313" key="2">
    <source>
        <dbReference type="Proteomes" id="UP001057452"/>
    </source>
</evidence>
<sequence>MPSKPAKSNKKEQSARTDSPELASNNLSMEGIAGLLEDHRRALSADFKSAISTLEAKLDRIQATVSDRTGRQLLRSSPMLICRTNAC</sequence>
<comment type="caution">
    <text evidence="1">The sequence shown here is derived from an EMBL/GenBank/DDBJ whole genome shotgun (WGS) entry which is preliminary data.</text>
</comment>
<keyword evidence="2" id="KW-1185">Reference proteome</keyword>
<proteinExistence type="predicted"/>
<gene>
    <name evidence="1" type="ORF">KUCAC02_010188</name>
</gene>
<protein>
    <submittedName>
        <fullName evidence="1">Uncharacterized protein</fullName>
    </submittedName>
</protein>
<reference evidence="1" key="1">
    <citation type="submission" date="2022-05" db="EMBL/GenBank/DDBJ databases">
        <title>Chromosome-level genome of Chaenocephalus aceratus.</title>
        <authorList>
            <person name="Park H."/>
        </authorList>
    </citation>
    <scope>NUCLEOTIDE SEQUENCE</scope>
    <source>
        <strain evidence="1">KU_202001</strain>
    </source>
</reference>
<dbReference type="Proteomes" id="UP001057452">
    <property type="component" value="Chromosome 21"/>
</dbReference>
<organism evidence="1 2">
    <name type="scientific">Chaenocephalus aceratus</name>
    <name type="common">Blackfin icefish</name>
    <name type="synonym">Chaenichthys aceratus</name>
    <dbReference type="NCBI Taxonomy" id="36190"/>
    <lineage>
        <taxon>Eukaryota</taxon>
        <taxon>Metazoa</taxon>
        <taxon>Chordata</taxon>
        <taxon>Craniata</taxon>
        <taxon>Vertebrata</taxon>
        <taxon>Euteleostomi</taxon>
        <taxon>Actinopterygii</taxon>
        <taxon>Neopterygii</taxon>
        <taxon>Teleostei</taxon>
        <taxon>Neoteleostei</taxon>
        <taxon>Acanthomorphata</taxon>
        <taxon>Eupercaria</taxon>
        <taxon>Perciformes</taxon>
        <taxon>Notothenioidei</taxon>
        <taxon>Channichthyidae</taxon>
        <taxon>Chaenocephalus</taxon>
    </lineage>
</organism>
<accession>A0ACB9W090</accession>
<evidence type="ECO:0000313" key="1">
    <source>
        <dbReference type="EMBL" id="KAI4805584.1"/>
    </source>
</evidence>
<name>A0ACB9W090_CHAAC</name>